<comment type="caution">
    <text evidence="2">The sequence shown here is derived from an EMBL/GenBank/DDBJ whole genome shotgun (WGS) entry which is preliminary data.</text>
</comment>
<dbReference type="Proteomes" id="UP001397290">
    <property type="component" value="Unassembled WGS sequence"/>
</dbReference>
<keyword evidence="3" id="KW-1185">Reference proteome</keyword>
<sequence length="117" mass="12242">MRFSITAISLLAAVASAAPLDKRQENQQGGSLLSGLTSLLGNIGGHTNGANYPKNSGGTGGVMADMQVLPDHFKWTLNPPSAMQEIPAAQNSQLREGHRLAHVAIYKGMGGSETTQK</sequence>
<feature type="signal peptide" evidence="1">
    <location>
        <begin position="1"/>
        <end position="17"/>
    </location>
</feature>
<evidence type="ECO:0000313" key="3">
    <source>
        <dbReference type="Proteomes" id="UP001397290"/>
    </source>
</evidence>
<accession>A0AAW0RJH1</accession>
<name>A0AAW0RJH1_9HYPO</name>
<gene>
    <name evidence="2" type="ORF">G3M48_009330</name>
</gene>
<reference evidence="2 3" key="1">
    <citation type="submission" date="2020-02" db="EMBL/GenBank/DDBJ databases">
        <title>Comparative genomics of the hypocrealean fungal genus Beauvera.</title>
        <authorList>
            <person name="Showalter D.N."/>
            <person name="Bushley K.E."/>
            <person name="Rehner S.A."/>
        </authorList>
    </citation>
    <scope>NUCLEOTIDE SEQUENCE [LARGE SCALE GENOMIC DNA]</scope>
    <source>
        <strain evidence="2 3">ARSEF4384</strain>
    </source>
</reference>
<organism evidence="2 3">
    <name type="scientific">Beauveria asiatica</name>
    <dbReference type="NCBI Taxonomy" id="1069075"/>
    <lineage>
        <taxon>Eukaryota</taxon>
        <taxon>Fungi</taxon>
        <taxon>Dikarya</taxon>
        <taxon>Ascomycota</taxon>
        <taxon>Pezizomycotina</taxon>
        <taxon>Sordariomycetes</taxon>
        <taxon>Hypocreomycetidae</taxon>
        <taxon>Hypocreales</taxon>
        <taxon>Cordycipitaceae</taxon>
        <taxon>Beauveria</taxon>
    </lineage>
</organism>
<evidence type="ECO:0000313" key="2">
    <source>
        <dbReference type="EMBL" id="KAK8142114.1"/>
    </source>
</evidence>
<protein>
    <submittedName>
        <fullName evidence="2">Uncharacterized protein</fullName>
    </submittedName>
</protein>
<dbReference type="EMBL" id="JAAHCF010000751">
    <property type="protein sequence ID" value="KAK8142114.1"/>
    <property type="molecule type" value="Genomic_DNA"/>
</dbReference>
<proteinExistence type="predicted"/>
<feature type="chain" id="PRO_5043810676" evidence="1">
    <location>
        <begin position="18"/>
        <end position="117"/>
    </location>
</feature>
<dbReference type="AlphaFoldDB" id="A0AAW0RJH1"/>
<evidence type="ECO:0000256" key="1">
    <source>
        <dbReference type="SAM" id="SignalP"/>
    </source>
</evidence>
<keyword evidence="1" id="KW-0732">Signal</keyword>